<organism evidence="1">
    <name type="scientific">Siphoviridae sp. cto3L1</name>
    <dbReference type="NCBI Taxonomy" id="2827942"/>
    <lineage>
        <taxon>Viruses</taxon>
        <taxon>Duplodnaviria</taxon>
        <taxon>Heunggongvirae</taxon>
        <taxon>Uroviricota</taxon>
        <taxon>Caudoviricetes</taxon>
    </lineage>
</organism>
<proteinExistence type="predicted"/>
<evidence type="ECO:0000313" key="1">
    <source>
        <dbReference type="EMBL" id="DAF53244.1"/>
    </source>
</evidence>
<dbReference type="EMBL" id="BK032650">
    <property type="protein sequence ID" value="DAF53244.1"/>
    <property type="molecule type" value="Genomic_DNA"/>
</dbReference>
<sequence length="50" mass="5504">MLLGGKKKPLSAVMLLYVLLDRTTVHTAAVLFLSNGGQTTGWFCFSGFRR</sequence>
<name>A0A8S5SQC3_9CAUD</name>
<protein>
    <submittedName>
        <fullName evidence="1">Uncharacterized protein</fullName>
    </submittedName>
</protein>
<reference evidence="1" key="1">
    <citation type="journal article" date="2021" name="Proc. Natl. Acad. Sci. U.S.A.">
        <title>A Catalog of Tens of Thousands of Viruses from Human Metagenomes Reveals Hidden Associations with Chronic Diseases.</title>
        <authorList>
            <person name="Tisza M.J."/>
            <person name="Buck C.B."/>
        </authorList>
    </citation>
    <scope>NUCLEOTIDE SEQUENCE</scope>
    <source>
        <strain evidence="1">Cto3L1</strain>
    </source>
</reference>
<accession>A0A8S5SQC3</accession>